<evidence type="ECO:0000313" key="1">
    <source>
        <dbReference type="EMBL" id="EFO15145.1"/>
    </source>
</evidence>
<dbReference type="EMBL" id="JH712624">
    <property type="protein sequence ID" value="EFO15145.1"/>
    <property type="molecule type" value="Genomic_DNA"/>
</dbReference>
<proteinExistence type="predicted"/>
<gene>
    <name evidence="1" type="ORF">LOAG_13367</name>
</gene>
<dbReference type="InParanoid" id="A0A1S0TJL6"/>
<evidence type="ECO:0008006" key="2">
    <source>
        <dbReference type="Google" id="ProtNLM"/>
    </source>
</evidence>
<dbReference type="GeneID" id="9950838"/>
<dbReference type="AlphaFoldDB" id="A0A1S0TJL6"/>
<dbReference type="RefSeq" id="XP_003148924.1">
    <property type="nucleotide sequence ID" value="XM_003148876.1"/>
</dbReference>
<sequence length="87" mass="9935">MFAVYVPIFCNLRYRRKAVLKLHKDKGNSGCEAKSTVEAGKHERSLLIIQAVFVSDVMEVEFVYLNFLSKLFVKKLKFPSIFSSTAT</sequence>
<accession>A0A1S0TJL6</accession>
<reference evidence="1" key="1">
    <citation type="submission" date="2012-04" db="EMBL/GenBank/DDBJ databases">
        <title>The Genome Sequence of Loa loa.</title>
        <authorList>
            <consortium name="The Broad Institute Genome Sequencing Platform"/>
            <consortium name="Broad Institute Genome Sequencing Center for Infectious Disease"/>
            <person name="Nutman T.B."/>
            <person name="Fink D.L."/>
            <person name="Russ C."/>
            <person name="Young S."/>
            <person name="Zeng Q."/>
            <person name="Gargeya S."/>
            <person name="Alvarado L."/>
            <person name="Berlin A."/>
            <person name="Chapman S.B."/>
            <person name="Chen Z."/>
            <person name="Freedman E."/>
            <person name="Gellesch M."/>
            <person name="Goldberg J."/>
            <person name="Griggs A."/>
            <person name="Gujja S."/>
            <person name="Heilman E.R."/>
            <person name="Heiman D."/>
            <person name="Howarth C."/>
            <person name="Mehta T."/>
            <person name="Neiman D."/>
            <person name="Pearson M."/>
            <person name="Roberts A."/>
            <person name="Saif S."/>
            <person name="Shea T."/>
            <person name="Shenoy N."/>
            <person name="Sisk P."/>
            <person name="Stolte C."/>
            <person name="Sykes S."/>
            <person name="White J."/>
            <person name="Yandava C."/>
            <person name="Haas B."/>
            <person name="Henn M.R."/>
            <person name="Nusbaum C."/>
            <person name="Birren B."/>
        </authorList>
    </citation>
    <scope>NUCLEOTIDE SEQUENCE [LARGE SCALE GENOMIC DNA]</scope>
</reference>
<organism evidence="1">
    <name type="scientific">Loa loa</name>
    <name type="common">Eye worm</name>
    <name type="synonym">Filaria loa</name>
    <dbReference type="NCBI Taxonomy" id="7209"/>
    <lineage>
        <taxon>Eukaryota</taxon>
        <taxon>Metazoa</taxon>
        <taxon>Ecdysozoa</taxon>
        <taxon>Nematoda</taxon>
        <taxon>Chromadorea</taxon>
        <taxon>Rhabditida</taxon>
        <taxon>Spirurina</taxon>
        <taxon>Spiruromorpha</taxon>
        <taxon>Filarioidea</taxon>
        <taxon>Onchocercidae</taxon>
        <taxon>Loa</taxon>
    </lineage>
</organism>
<dbReference type="KEGG" id="loa:LOAG_13367"/>
<dbReference type="CTD" id="9950838"/>
<name>A0A1S0TJL6_LOALO</name>
<protein>
    <recommendedName>
        <fullName evidence="2">G_PROTEIN_RECEP_F1_2 domain-containing protein</fullName>
    </recommendedName>
</protein>